<dbReference type="Pfam" id="PF07714">
    <property type="entry name" value="PK_Tyr_Ser-Thr"/>
    <property type="match status" value="1"/>
</dbReference>
<evidence type="ECO:0000256" key="6">
    <source>
        <dbReference type="ARBA" id="ARBA00022729"/>
    </source>
</evidence>
<dbReference type="InterPro" id="IPR000719">
    <property type="entry name" value="Prot_kinase_dom"/>
</dbReference>
<keyword evidence="3" id="KW-1003">Cell membrane</keyword>
<dbReference type="SUPFAM" id="SSF56112">
    <property type="entry name" value="Protein kinase-like (PK-like)"/>
    <property type="match status" value="1"/>
</dbReference>
<evidence type="ECO:0000256" key="1">
    <source>
        <dbReference type="ARBA" id="ARBA00004236"/>
    </source>
</evidence>
<feature type="signal peptide" evidence="13">
    <location>
        <begin position="1"/>
        <end position="25"/>
    </location>
</feature>
<dbReference type="PANTHER" id="PTHR48006">
    <property type="entry name" value="LEUCINE-RICH REPEAT-CONTAINING PROTEIN DDB_G0281931-RELATED"/>
    <property type="match status" value="1"/>
</dbReference>
<dbReference type="Pfam" id="PF00560">
    <property type="entry name" value="LRR_1"/>
    <property type="match status" value="2"/>
</dbReference>
<keyword evidence="8 12" id="KW-1133">Transmembrane helix</keyword>
<keyword evidence="6 13" id="KW-0732">Signal</keyword>
<feature type="region of interest" description="Disordered" evidence="11">
    <location>
        <begin position="835"/>
        <end position="898"/>
    </location>
</feature>
<evidence type="ECO:0000256" key="13">
    <source>
        <dbReference type="SAM" id="SignalP"/>
    </source>
</evidence>
<dbReference type="FunFam" id="3.80.10.10:FF:000041">
    <property type="entry name" value="LRR receptor-like serine/threonine-protein kinase ERECTA"/>
    <property type="match status" value="1"/>
</dbReference>
<dbReference type="InterPro" id="IPR001245">
    <property type="entry name" value="Ser-Thr/Tyr_kinase_cat_dom"/>
</dbReference>
<dbReference type="InterPro" id="IPR011009">
    <property type="entry name" value="Kinase-like_dom_sf"/>
</dbReference>
<evidence type="ECO:0000256" key="3">
    <source>
        <dbReference type="ARBA" id="ARBA00022475"/>
    </source>
</evidence>
<gene>
    <name evidence="15" type="ORF">ACH5RR_035140</name>
</gene>
<dbReference type="GO" id="GO:0051707">
    <property type="term" value="P:response to other organism"/>
    <property type="evidence" value="ECO:0007669"/>
    <property type="project" value="UniProtKB-ARBA"/>
</dbReference>
<evidence type="ECO:0000256" key="12">
    <source>
        <dbReference type="SAM" id="Phobius"/>
    </source>
</evidence>
<feature type="transmembrane region" description="Helical" evidence="12">
    <location>
        <begin position="439"/>
        <end position="464"/>
    </location>
</feature>
<dbReference type="Gene3D" id="3.30.200.20">
    <property type="entry name" value="Phosphorylase Kinase, domain 1"/>
    <property type="match status" value="1"/>
</dbReference>
<evidence type="ECO:0000259" key="14">
    <source>
        <dbReference type="PROSITE" id="PS50011"/>
    </source>
</evidence>
<feature type="compositionally biased region" description="Acidic residues" evidence="11">
    <location>
        <begin position="888"/>
        <end position="898"/>
    </location>
</feature>
<evidence type="ECO:0000256" key="5">
    <source>
        <dbReference type="ARBA" id="ARBA00022692"/>
    </source>
</evidence>
<name>A0ABD2YGZ0_9GENT</name>
<evidence type="ECO:0000256" key="4">
    <source>
        <dbReference type="ARBA" id="ARBA00022614"/>
    </source>
</evidence>
<keyword evidence="5 12" id="KW-0812">Transmembrane</keyword>
<evidence type="ECO:0000256" key="2">
    <source>
        <dbReference type="ARBA" id="ARBA00004479"/>
    </source>
</evidence>
<dbReference type="SMART" id="SM00369">
    <property type="entry name" value="LRR_TYP"/>
    <property type="match status" value="6"/>
</dbReference>
<dbReference type="FunFam" id="3.80.10.10:FF:000383">
    <property type="entry name" value="Leucine-rich repeat receptor protein kinase EMS1"/>
    <property type="match status" value="1"/>
</dbReference>
<sequence>MDFHIKVAFFCSLLLNLILTEQVLGSLNSERWALLELRASLGIRARNWPKKVEPCLNWTGIHCQDGRVIGINLSGLRRTRIGQQNPRFAIDSLSNLTSLSSFNASGFPLPGPIPLWFGQRLVSLQVLDLRSCSIYGSIPESFGTMVRLKSLYLSDNTITGIIPAALWNLHSLSVLDLSRNLLTGSIPSAISALGNLASLDLSSNFLFAEIPVEFGLLSSLRFLRLRNNSFSGAIPAQLGNLSKLVELDLGYNFFSGSLSEDLGGLKILQKMFIGNNELGGSLPARLLSDLNSVEYFVLKNNQFDGKFPDVLRSMPHLLFLDVSGNNFTDALPNLSSFFNDSGVIFNFSNNLFYGNLSSGISGQNISLDLSSNFLEGLAPTSTHSNITLSANCFQRLQDQRSVKDCRNFYAERGLLFNDGNSHDSLEPPISEPSKKKKKLTYILVGIFGGLGCILVLGLGLAYMLKMYAKRRSNGRGMADVKTVSREDSTPPPKPPLHFSGLGEAFTYEQMLCATNNFSDMNLIKQGHSGDIFRGTLEAGNLVVIKRIGLQLLKKETFILELDLFNKVRHPRLVPLIGRCLEHENEKILVYKYMPNGDLSNSLYKVSDLEDDGLQSLDWITRLKIAIGAAEALSYLHHEYNPPLVHRDIQASSILLDDKYEVRLGSLSEVCAQGADNNQNMIARMRQMLQNPGKGPSSGLSSASCAYDVYCFGKVLLGLITGKLGICNSDNEASTDEWLENNLSYISKYEKELVSKIIDQSLMVDDDLLEEVWAIAIVAKSCLNSKPSRRPLMRHVLRALENPFKVVREDSFSSGGLRTTSSKKYWNVAFFGSWHRSSSDSASFPGQTRREGISGLKQTGRVGSHGSGGNENSSSHKKSSSEIFPEPVDIQDVEKQEED</sequence>
<dbReference type="InterPro" id="IPR013210">
    <property type="entry name" value="LRR_N_plant-typ"/>
</dbReference>
<dbReference type="InterPro" id="IPR032675">
    <property type="entry name" value="LRR_dom_sf"/>
</dbReference>
<dbReference type="Proteomes" id="UP001630127">
    <property type="component" value="Unassembled WGS sequence"/>
</dbReference>
<dbReference type="GO" id="GO:0006952">
    <property type="term" value="P:defense response"/>
    <property type="evidence" value="ECO:0007669"/>
    <property type="project" value="UniProtKB-ARBA"/>
</dbReference>
<keyword evidence="9 12" id="KW-0472">Membrane</keyword>
<dbReference type="Pfam" id="PF13855">
    <property type="entry name" value="LRR_8"/>
    <property type="match status" value="1"/>
</dbReference>
<dbReference type="PROSITE" id="PS50011">
    <property type="entry name" value="PROTEIN_KINASE_DOM"/>
    <property type="match status" value="1"/>
</dbReference>
<feature type="compositionally biased region" description="Polar residues" evidence="11">
    <location>
        <begin position="835"/>
        <end position="845"/>
    </location>
</feature>
<accession>A0ABD2YGZ0</accession>
<proteinExistence type="predicted"/>
<dbReference type="PANTHER" id="PTHR48006:SF50">
    <property type="entry name" value="OS03G0724300 PROTEIN"/>
    <property type="match status" value="1"/>
</dbReference>
<dbReference type="AlphaFoldDB" id="A0ABD2YGZ0"/>
<dbReference type="InterPro" id="IPR001611">
    <property type="entry name" value="Leu-rich_rpt"/>
</dbReference>
<dbReference type="FunFam" id="3.30.200.20:FF:000433">
    <property type="entry name" value="Predicted protein"/>
    <property type="match status" value="1"/>
</dbReference>
<dbReference type="Gene3D" id="3.80.10.10">
    <property type="entry name" value="Ribonuclease Inhibitor"/>
    <property type="match status" value="3"/>
</dbReference>
<comment type="subcellular location">
    <subcellularLocation>
        <location evidence="1">Cell membrane</location>
    </subcellularLocation>
    <subcellularLocation>
        <location evidence="2">Membrane</location>
        <topology evidence="2">Single-pass type I membrane protein</topology>
    </subcellularLocation>
</comment>
<keyword evidence="10" id="KW-0325">Glycoprotein</keyword>
<comment type="caution">
    <text evidence="15">The sequence shown here is derived from an EMBL/GenBank/DDBJ whole genome shotgun (WGS) entry which is preliminary data.</text>
</comment>
<organism evidence="15 16">
    <name type="scientific">Cinchona calisaya</name>
    <dbReference type="NCBI Taxonomy" id="153742"/>
    <lineage>
        <taxon>Eukaryota</taxon>
        <taxon>Viridiplantae</taxon>
        <taxon>Streptophyta</taxon>
        <taxon>Embryophyta</taxon>
        <taxon>Tracheophyta</taxon>
        <taxon>Spermatophyta</taxon>
        <taxon>Magnoliopsida</taxon>
        <taxon>eudicotyledons</taxon>
        <taxon>Gunneridae</taxon>
        <taxon>Pentapetalae</taxon>
        <taxon>asterids</taxon>
        <taxon>lamiids</taxon>
        <taxon>Gentianales</taxon>
        <taxon>Rubiaceae</taxon>
        <taxon>Cinchonoideae</taxon>
        <taxon>Cinchoneae</taxon>
        <taxon>Cinchona</taxon>
    </lineage>
</organism>
<dbReference type="Gene3D" id="1.10.510.10">
    <property type="entry name" value="Transferase(Phosphotransferase) domain 1"/>
    <property type="match status" value="1"/>
</dbReference>
<evidence type="ECO:0000313" key="15">
    <source>
        <dbReference type="EMBL" id="KAL3505299.1"/>
    </source>
</evidence>
<keyword evidence="16" id="KW-1185">Reference proteome</keyword>
<keyword evidence="7" id="KW-0677">Repeat</keyword>
<evidence type="ECO:0000256" key="9">
    <source>
        <dbReference type="ARBA" id="ARBA00023136"/>
    </source>
</evidence>
<protein>
    <recommendedName>
        <fullName evidence="14">Protein kinase domain-containing protein</fullName>
    </recommendedName>
</protein>
<evidence type="ECO:0000256" key="10">
    <source>
        <dbReference type="ARBA" id="ARBA00023180"/>
    </source>
</evidence>
<keyword evidence="4" id="KW-0433">Leucine-rich repeat</keyword>
<evidence type="ECO:0000256" key="11">
    <source>
        <dbReference type="SAM" id="MobiDB-lite"/>
    </source>
</evidence>
<dbReference type="FunFam" id="1.10.510.10:FF:000448">
    <property type="entry name" value="Putative LRR receptor-like serine/threonine-protein kinase"/>
    <property type="match status" value="1"/>
</dbReference>
<dbReference type="GO" id="GO:0005886">
    <property type="term" value="C:plasma membrane"/>
    <property type="evidence" value="ECO:0007669"/>
    <property type="project" value="UniProtKB-SubCell"/>
</dbReference>
<evidence type="ECO:0000256" key="8">
    <source>
        <dbReference type="ARBA" id="ARBA00022989"/>
    </source>
</evidence>
<feature type="chain" id="PRO_5044794421" description="Protein kinase domain-containing protein" evidence="13">
    <location>
        <begin position="26"/>
        <end position="898"/>
    </location>
</feature>
<dbReference type="InterPro" id="IPR051824">
    <property type="entry name" value="LRR_Rcpt-Like_S/T_Kinase"/>
</dbReference>
<dbReference type="Pfam" id="PF08263">
    <property type="entry name" value="LRRNT_2"/>
    <property type="match status" value="1"/>
</dbReference>
<feature type="domain" description="Protein kinase" evidence="14">
    <location>
        <begin position="517"/>
        <end position="804"/>
    </location>
</feature>
<dbReference type="InterPro" id="IPR003591">
    <property type="entry name" value="Leu-rich_rpt_typical-subtyp"/>
</dbReference>
<dbReference type="SUPFAM" id="SSF52058">
    <property type="entry name" value="L domain-like"/>
    <property type="match status" value="1"/>
</dbReference>
<reference evidence="15 16" key="1">
    <citation type="submission" date="2024-11" db="EMBL/GenBank/DDBJ databases">
        <title>A near-complete genome assembly of Cinchona calisaya.</title>
        <authorList>
            <person name="Lian D.C."/>
            <person name="Zhao X.W."/>
            <person name="Wei L."/>
        </authorList>
    </citation>
    <scope>NUCLEOTIDE SEQUENCE [LARGE SCALE GENOMIC DNA]</scope>
    <source>
        <tissue evidence="15">Nenye</tissue>
    </source>
</reference>
<dbReference type="EMBL" id="JBJUIK010000014">
    <property type="protein sequence ID" value="KAL3505299.1"/>
    <property type="molecule type" value="Genomic_DNA"/>
</dbReference>
<evidence type="ECO:0000256" key="7">
    <source>
        <dbReference type="ARBA" id="ARBA00022737"/>
    </source>
</evidence>
<evidence type="ECO:0000313" key="16">
    <source>
        <dbReference type="Proteomes" id="UP001630127"/>
    </source>
</evidence>